<comment type="caution">
    <text evidence="1">The sequence shown here is derived from an EMBL/GenBank/DDBJ whole genome shotgun (WGS) entry which is preliminary data.</text>
</comment>
<organism evidence="1 2">
    <name type="scientific">Micromonospora qiuiae</name>
    <dbReference type="NCBI Taxonomy" id="502268"/>
    <lineage>
        <taxon>Bacteria</taxon>
        <taxon>Bacillati</taxon>
        <taxon>Actinomycetota</taxon>
        <taxon>Actinomycetes</taxon>
        <taxon>Micromonosporales</taxon>
        <taxon>Micromonosporaceae</taxon>
        <taxon>Micromonospora</taxon>
    </lineage>
</organism>
<reference evidence="1 2" key="1">
    <citation type="submission" date="2021-01" db="EMBL/GenBank/DDBJ databases">
        <title>Whole genome shotgun sequence of Verrucosispora qiuiae NBRC 106684.</title>
        <authorList>
            <person name="Komaki H."/>
            <person name="Tamura T."/>
        </authorList>
    </citation>
    <scope>NUCLEOTIDE SEQUENCE [LARGE SCALE GENOMIC DNA]</scope>
    <source>
        <strain evidence="1 2">NBRC 106684</strain>
    </source>
</reference>
<protein>
    <recommendedName>
        <fullName evidence="3">EF-hand domain-containing protein</fullName>
    </recommendedName>
</protein>
<evidence type="ECO:0008006" key="3">
    <source>
        <dbReference type="Google" id="ProtNLM"/>
    </source>
</evidence>
<evidence type="ECO:0000313" key="1">
    <source>
        <dbReference type="EMBL" id="GIJ26856.1"/>
    </source>
</evidence>
<proteinExistence type="predicted"/>
<evidence type="ECO:0000313" key="2">
    <source>
        <dbReference type="Proteomes" id="UP000653076"/>
    </source>
</evidence>
<keyword evidence="2" id="KW-1185">Reference proteome</keyword>
<dbReference type="Proteomes" id="UP000653076">
    <property type="component" value="Unassembled WGS sequence"/>
</dbReference>
<sequence length="322" mass="35405">MVPREPAGPGHRLLDLQRTAGNAAVQRAIENARYGTDDPERIKAAKEFFALVDGRTQAAFRYVLTTPSLGAFVALDGHTALWSKLWNGYLATGDTQGLAAAFGYVIETLVSNPSSAYYAKAPDGYAILPQVTKGGTRPDLVLAKDGQQIAWVDLTASNREGHIFDKDSWDRHIAIYAEVTYDSLKAEHRATMVANKDNTGTISAEELEARLAAARKRYEKLRVYWKAVGTGLRFSGWKAQVRDSEGLKTYDMLDLQSERKIPYILELLRNQFGIADLDHDTAANILVALQVDPTRWGLLGSSSVGAGEAWLMANDEKSKEVS</sequence>
<dbReference type="EMBL" id="BOPC01000025">
    <property type="protein sequence ID" value="GIJ26856.1"/>
    <property type="molecule type" value="Genomic_DNA"/>
</dbReference>
<accession>A0ABQ4JA05</accession>
<gene>
    <name evidence="1" type="ORF">Vqi01_20180</name>
</gene>
<name>A0ABQ4JA05_9ACTN</name>